<reference evidence="1 2" key="1">
    <citation type="journal article" date="2019" name="Sci. Rep.">
        <title>Orb-weaving spider Araneus ventricosus genome elucidates the spidroin gene catalogue.</title>
        <authorList>
            <person name="Kono N."/>
            <person name="Nakamura H."/>
            <person name="Ohtoshi R."/>
            <person name="Moran D.A.P."/>
            <person name="Shinohara A."/>
            <person name="Yoshida Y."/>
            <person name="Fujiwara M."/>
            <person name="Mori M."/>
            <person name="Tomita M."/>
            <person name="Arakawa K."/>
        </authorList>
    </citation>
    <scope>NUCLEOTIDE SEQUENCE [LARGE SCALE GENOMIC DNA]</scope>
</reference>
<proteinExistence type="predicted"/>
<evidence type="ECO:0000313" key="2">
    <source>
        <dbReference type="Proteomes" id="UP000499080"/>
    </source>
</evidence>
<protein>
    <submittedName>
        <fullName evidence="1">Uncharacterized protein</fullName>
    </submittedName>
</protein>
<accession>A0A4Y2MI38</accession>
<dbReference type="Proteomes" id="UP000499080">
    <property type="component" value="Unassembled WGS sequence"/>
</dbReference>
<keyword evidence="2" id="KW-1185">Reference proteome</keyword>
<comment type="caution">
    <text evidence="1">The sequence shown here is derived from an EMBL/GenBank/DDBJ whole genome shotgun (WGS) entry which is preliminary data.</text>
</comment>
<gene>
    <name evidence="1" type="ORF">AVEN_255608_1</name>
</gene>
<dbReference type="AlphaFoldDB" id="A0A4Y2MI38"/>
<sequence>MSRKRRSCYTWLYIQHLGMILVRSPPFTNLRNGMPNVLGMILHLECLTFPDFLGSGTVKPKMLIGDKGISEISIFMQKISRISPFFRHTSKIIHFWLWNIKFC</sequence>
<dbReference type="EMBL" id="BGPR01007435">
    <property type="protein sequence ID" value="GBN26841.1"/>
    <property type="molecule type" value="Genomic_DNA"/>
</dbReference>
<evidence type="ECO:0000313" key="1">
    <source>
        <dbReference type="EMBL" id="GBN26841.1"/>
    </source>
</evidence>
<name>A0A4Y2MI38_ARAVE</name>
<organism evidence="1 2">
    <name type="scientific">Araneus ventricosus</name>
    <name type="common">Orbweaver spider</name>
    <name type="synonym">Epeira ventricosa</name>
    <dbReference type="NCBI Taxonomy" id="182803"/>
    <lineage>
        <taxon>Eukaryota</taxon>
        <taxon>Metazoa</taxon>
        <taxon>Ecdysozoa</taxon>
        <taxon>Arthropoda</taxon>
        <taxon>Chelicerata</taxon>
        <taxon>Arachnida</taxon>
        <taxon>Araneae</taxon>
        <taxon>Araneomorphae</taxon>
        <taxon>Entelegynae</taxon>
        <taxon>Araneoidea</taxon>
        <taxon>Araneidae</taxon>
        <taxon>Araneus</taxon>
    </lineage>
</organism>